<comment type="caution">
    <text evidence="1">The sequence shown here is derived from an EMBL/GenBank/DDBJ whole genome shotgun (WGS) entry which is preliminary data.</text>
</comment>
<dbReference type="InterPro" id="IPR054213">
    <property type="entry name" value="DUF6920"/>
</dbReference>
<reference evidence="1 2" key="1">
    <citation type="journal article" date="2019" name="Int. J. Syst. Evol. Microbiol.">
        <title>The Global Catalogue of Microorganisms (GCM) 10K type strain sequencing project: providing services to taxonomists for standard genome sequencing and annotation.</title>
        <authorList>
            <consortium name="The Broad Institute Genomics Platform"/>
            <consortium name="The Broad Institute Genome Sequencing Center for Infectious Disease"/>
            <person name="Wu L."/>
            <person name="Ma J."/>
        </authorList>
    </citation>
    <scope>NUCLEOTIDE SEQUENCE [LARGE SCALE GENOMIC DNA]</scope>
    <source>
        <strain evidence="1 2">CGMCC 1.10390</strain>
    </source>
</reference>
<evidence type="ECO:0000313" key="2">
    <source>
        <dbReference type="Proteomes" id="UP001597034"/>
    </source>
</evidence>
<name>A0ABD6DNC3_9EURY</name>
<dbReference type="AlphaFoldDB" id="A0ABD6DNC3"/>
<accession>A0ABD6DNC3</accession>
<sequence length="290" mass="31889">MTLRKRLGLVTVGGLLLGAAGLVVGRVRTERSTRRRVEDLLAAAERPAAEHGSVGGLTDLPSPVRRYFDAVLAPEQAPPRTARLHQHGSFLLGDEWRPMTATQHVTVDPPGFVWDASIHAAPLVRVRVVDAYEGGEGSLRALALGAVPVASAPSNPEMDRGELLRYLAEGPWLPTALLPSNGVAWESIDERRAKATIVDGSTAASLVFHFDEADLIERVTAERRYRQEDDDFLPWTGHFGEYEWHDGVRIPTEARVEWETPSGPSPYWRARVTAVEYDVADRSRHGVPDA</sequence>
<dbReference type="RefSeq" id="WP_256401980.1">
    <property type="nucleotide sequence ID" value="NZ_JANHJR010000004.1"/>
</dbReference>
<gene>
    <name evidence="1" type="ORF">ACFSBL_17745</name>
</gene>
<protein>
    <submittedName>
        <fullName evidence="1">DUF6920 family protein</fullName>
    </submittedName>
</protein>
<keyword evidence="2" id="KW-1185">Reference proteome</keyword>
<dbReference type="EMBL" id="JBHUDO010000004">
    <property type="protein sequence ID" value="MFD1647537.1"/>
    <property type="molecule type" value="Genomic_DNA"/>
</dbReference>
<dbReference type="Pfam" id="PF21900">
    <property type="entry name" value="DUF6920"/>
    <property type="match status" value="1"/>
</dbReference>
<organism evidence="1 2">
    <name type="scientific">Haloarchaeobius litoreus</name>
    <dbReference type="NCBI Taxonomy" id="755306"/>
    <lineage>
        <taxon>Archaea</taxon>
        <taxon>Methanobacteriati</taxon>
        <taxon>Methanobacteriota</taxon>
        <taxon>Stenosarchaea group</taxon>
        <taxon>Halobacteria</taxon>
        <taxon>Halobacteriales</taxon>
        <taxon>Halorubellaceae</taxon>
        <taxon>Haloarchaeobius</taxon>
    </lineage>
</organism>
<dbReference type="Proteomes" id="UP001597034">
    <property type="component" value="Unassembled WGS sequence"/>
</dbReference>
<proteinExistence type="predicted"/>
<evidence type="ECO:0000313" key="1">
    <source>
        <dbReference type="EMBL" id="MFD1647537.1"/>
    </source>
</evidence>